<dbReference type="OrthoDB" id="1975547at2"/>
<organism evidence="1 2">
    <name type="scientific">Selenomonas ruminantium subsp. lactilytica (strain NBRC 103574 / TAM6421)</name>
    <dbReference type="NCBI Taxonomy" id="927704"/>
    <lineage>
        <taxon>Bacteria</taxon>
        <taxon>Bacillati</taxon>
        <taxon>Bacillota</taxon>
        <taxon>Negativicutes</taxon>
        <taxon>Selenomonadales</taxon>
        <taxon>Selenomonadaceae</taxon>
        <taxon>Selenomonas</taxon>
    </lineage>
</organism>
<evidence type="ECO:0000313" key="2">
    <source>
        <dbReference type="Proteomes" id="UP000007887"/>
    </source>
</evidence>
<dbReference type="RefSeq" id="WP_014424980.1">
    <property type="nucleotide sequence ID" value="NC_017068.1"/>
</dbReference>
<dbReference type="EMBL" id="AP012292">
    <property type="protein sequence ID" value="BAL83549.1"/>
    <property type="molecule type" value="Genomic_DNA"/>
</dbReference>
<proteinExistence type="predicted"/>
<reference evidence="1 2" key="1">
    <citation type="submission" date="2011-10" db="EMBL/GenBank/DDBJ databases">
        <title>Whole genome sequence of Selenomonas ruminantium subsp. lactilytica TAM6421.</title>
        <authorList>
            <person name="Oguchi A."/>
            <person name="Ankai A."/>
            <person name="Kaneko J."/>
            <person name="Yamada-Narita S."/>
            <person name="Fukui S."/>
            <person name="Takahashi M."/>
            <person name="Onodera T."/>
            <person name="Kojima S."/>
            <person name="Fushimi T."/>
            <person name="Abe N."/>
            <person name="Kamio Y."/>
            <person name="Yamazaki S."/>
            <person name="Fujita N."/>
        </authorList>
    </citation>
    <scope>NUCLEOTIDE SEQUENCE [LARGE SCALE GENOMIC DNA]</scope>
    <source>
        <strain evidence="2">NBRC 103574 / TAM6421</strain>
    </source>
</reference>
<gene>
    <name evidence="1" type="ordered locus">SELR_18410</name>
</gene>
<sequence>MGKFSKKVGRESRNAHRKMQDKMAYMSEKSACRVQENANTVAKLLERSEPIMQKRIIQQCFQQVFAMSYMALHDEFGFGKKRVKKWYKRMLEIQHEALTGGSKTPYEDMLVALADDYNFDLNEAMDEVNAELNKEWYGTATP</sequence>
<evidence type="ECO:0000313" key="1">
    <source>
        <dbReference type="EMBL" id="BAL83549.1"/>
    </source>
</evidence>
<dbReference type="AlphaFoldDB" id="I0GS12"/>
<dbReference type="KEGG" id="sri:SELR_18410"/>
<dbReference type="Proteomes" id="UP000007887">
    <property type="component" value="Chromosome"/>
</dbReference>
<protein>
    <submittedName>
        <fullName evidence="1">Uncharacterized protein</fullName>
    </submittedName>
</protein>
<dbReference type="HOGENOM" id="CLU_1814484_0_0_9"/>
<name>I0GS12_SELRL</name>
<dbReference type="PATRIC" id="fig|927704.6.peg.1916"/>
<accession>I0GS12</accession>